<evidence type="ECO:0000313" key="8">
    <source>
        <dbReference type="Proteomes" id="UP000005580"/>
    </source>
</evidence>
<accession>E7RP23</accession>
<dbReference type="Proteomes" id="UP000005580">
    <property type="component" value="Unassembled WGS sequence"/>
</dbReference>
<feature type="transmembrane region" description="Helical" evidence="6">
    <location>
        <begin position="61"/>
        <end position="80"/>
    </location>
</feature>
<protein>
    <recommendedName>
        <fullName evidence="9">TIGR00245 family protein</fullName>
    </recommendedName>
</protein>
<dbReference type="GO" id="GO:0005886">
    <property type="term" value="C:plasma membrane"/>
    <property type="evidence" value="ECO:0007669"/>
    <property type="project" value="TreeGrafter"/>
</dbReference>
<feature type="transmembrane region" description="Helical" evidence="6">
    <location>
        <begin position="186"/>
        <end position="206"/>
    </location>
</feature>
<dbReference type="PANTHER" id="PTHR30028">
    <property type="entry name" value="UPF0014 INNER MEMBRANE PROTEIN YBBM-RELATED"/>
    <property type="match status" value="1"/>
</dbReference>
<sequence length="248" mass="27328">MEITVLGFALGMLLLVLPLYILYYYRINIWQKLAKGLLKMLVVMALTALFLKYIIEMNNTFVNILWFLLMAAAASAAVIVKARLHLRRFLMPVFAGVTVGSLTTGLYLLFLSLGIENPIDGRFFIPIVGLLIGNMITVNSKALATYHAGTAYHAQLYDYLLGNGATYTEATRYIVRRTIEKTALPNIAHTAGIVVSSSPVIMWTMILGGTSAVSAAAIQVLIIVAMFCSSLMSMAVTLWVYRRYTIGV</sequence>
<evidence type="ECO:0008006" key="9">
    <source>
        <dbReference type="Google" id="ProtNLM"/>
    </source>
</evidence>
<dbReference type="InterPro" id="IPR005226">
    <property type="entry name" value="UPF0014_fam"/>
</dbReference>
<proteinExistence type="inferred from homology"/>
<dbReference type="Pfam" id="PF03649">
    <property type="entry name" value="UPF0014"/>
    <property type="match status" value="1"/>
</dbReference>
<feature type="transmembrane region" description="Helical" evidence="6">
    <location>
        <begin position="37"/>
        <end position="55"/>
    </location>
</feature>
<feature type="transmembrane region" description="Helical" evidence="6">
    <location>
        <begin position="92"/>
        <end position="115"/>
    </location>
</feature>
<dbReference type="RefSeq" id="WP_004368143.1">
    <property type="nucleotide sequence ID" value="NZ_GL833116.1"/>
</dbReference>
<dbReference type="eggNOG" id="COG0390">
    <property type="taxonomic scope" value="Bacteria"/>
</dbReference>
<evidence type="ECO:0000256" key="5">
    <source>
        <dbReference type="ARBA" id="ARBA00023136"/>
    </source>
</evidence>
<dbReference type="AlphaFoldDB" id="E7RP23"/>
<evidence type="ECO:0000256" key="1">
    <source>
        <dbReference type="ARBA" id="ARBA00004141"/>
    </source>
</evidence>
<dbReference type="HOGENOM" id="CLU_076147_1_1_10"/>
<evidence type="ECO:0000256" key="3">
    <source>
        <dbReference type="ARBA" id="ARBA00022692"/>
    </source>
</evidence>
<comment type="subcellular location">
    <subcellularLocation>
        <location evidence="1">Membrane</location>
        <topology evidence="1">Multi-pass membrane protein</topology>
    </subcellularLocation>
</comment>
<keyword evidence="4 6" id="KW-1133">Transmembrane helix</keyword>
<keyword evidence="5 6" id="KW-0472">Membrane</keyword>
<feature type="transmembrane region" description="Helical" evidence="6">
    <location>
        <begin position="6"/>
        <end position="25"/>
    </location>
</feature>
<keyword evidence="8" id="KW-1185">Reference proteome</keyword>
<keyword evidence="3 6" id="KW-0812">Transmembrane</keyword>
<evidence type="ECO:0000256" key="6">
    <source>
        <dbReference type="SAM" id="Phobius"/>
    </source>
</evidence>
<dbReference type="PANTHER" id="PTHR30028:SF0">
    <property type="entry name" value="PROTEIN ALUMINUM SENSITIVE 3"/>
    <property type="match status" value="1"/>
</dbReference>
<feature type="transmembrane region" description="Helical" evidence="6">
    <location>
        <begin position="218"/>
        <end position="241"/>
    </location>
</feature>
<comment type="caution">
    <text evidence="7">The sequence shown here is derived from an EMBL/GenBank/DDBJ whole genome shotgun (WGS) entry which is preliminary data.</text>
</comment>
<reference evidence="7" key="1">
    <citation type="submission" date="2011-01" db="EMBL/GenBank/DDBJ databases">
        <authorList>
            <person name="Muzny D."/>
            <person name="Qin X."/>
            <person name="Buhay C."/>
            <person name="Dugan-Rocha S."/>
            <person name="Ding Y."/>
            <person name="Chen G."/>
            <person name="Hawes A."/>
            <person name="Holder M."/>
            <person name="Jhangiani S."/>
            <person name="Johnson A."/>
            <person name="Khan Z."/>
            <person name="Li Z."/>
            <person name="Liu W."/>
            <person name="Liu X."/>
            <person name="Perez L."/>
            <person name="Shen H."/>
            <person name="Wang Q."/>
            <person name="Watt J."/>
            <person name="Xi L."/>
            <person name="Xin Y."/>
            <person name="Zhou J."/>
            <person name="Deng J."/>
            <person name="Jiang H."/>
            <person name="Liu Y."/>
            <person name="Qu J."/>
            <person name="Song X.-Z."/>
            <person name="Zhang L."/>
            <person name="Villasana D."/>
            <person name="Johnson A."/>
            <person name="Liu J."/>
            <person name="Liyanage D."/>
            <person name="Lorensuhewa L."/>
            <person name="Robinson T."/>
            <person name="Song A."/>
            <person name="Song B.-B."/>
            <person name="Dinh H."/>
            <person name="Thornton R."/>
            <person name="Coyle M."/>
            <person name="Francisco L."/>
            <person name="Jackson L."/>
            <person name="Javaid M."/>
            <person name="Korchina V."/>
            <person name="Kovar C."/>
            <person name="Mata R."/>
            <person name="Mathew T."/>
            <person name="Ngo R."/>
            <person name="Nguyen L."/>
            <person name="Nguyen N."/>
            <person name="Okwuonu G."/>
            <person name="Ongeri F."/>
            <person name="Pham C."/>
            <person name="Simmons D."/>
            <person name="Wilczek-Boney K."/>
            <person name="Hale W."/>
            <person name="Jakkamsetti A."/>
            <person name="Pham P."/>
            <person name="Ruth R."/>
            <person name="San Lucas F."/>
            <person name="Warren J."/>
            <person name="Zhang J."/>
            <person name="Zhao Z."/>
            <person name="Zhou C."/>
            <person name="Zhu D."/>
            <person name="Lee S."/>
            <person name="Bess C."/>
            <person name="Blankenburg K."/>
            <person name="Forbes L."/>
            <person name="Fu Q."/>
            <person name="Gubbala S."/>
            <person name="Hirani K."/>
            <person name="Jayaseelan J.C."/>
            <person name="Lara F."/>
            <person name="Munidasa M."/>
            <person name="Palculict T."/>
            <person name="Patil S."/>
            <person name="Pu L.-L."/>
            <person name="Saada N."/>
            <person name="Tang L."/>
            <person name="Weissenberger G."/>
            <person name="Zhu Y."/>
            <person name="Hemphill L."/>
            <person name="Shang Y."/>
            <person name="Youmans B."/>
            <person name="Ayvaz T."/>
            <person name="Ross M."/>
            <person name="Santibanez J."/>
            <person name="Aqrawi P."/>
            <person name="Gross S."/>
            <person name="Joshi V."/>
            <person name="Fowler G."/>
            <person name="Nazareth L."/>
            <person name="Reid J."/>
            <person name="Worley K."/>
            <person name="Petrosino J."/>
            <person name="Highlander S."/>
            <person name="Gibbs R."/>
        </authorList>
    </citation>
    <scope>NUCLEOTIDE SEQUENCE [LARGE SCALE GENOMIC DNA]</scope>
    <source>
        <strain evidence="7">ATCC 33269</strain>
    </source>
</reference>
<feature type="transmembrane region" description="Helical" evidence="6">
    <location>
        <begin position="121"/>
        <end position="138"/>
    </location>
</feature>
<evidence type="ECO:0000256" key="2">
    <source>
        <dbReference type="ARBA" id="ARBA00005268"/>
    </source>
</evidence>
<evidence type="ECO:0000313" key="7">
    <source>
        <dbReference type="EMBL" id="EFZ37466.1"/>
    </source>
</evidence>
<name>E7RP23_9BACT</name>
<evidence type="ECO:0000256" key="4">
    <source>
        <dbReference type="ARBA" id="ARBA00022989"/>
    </source>
</evidence>
<dbReference type="STRING" id="28134.SAMN05444288_1757"/>
<organism evidence="7 8">
    <name type="scientific">Hoylesella oralis ATCC 33269</name>
    <dbReference type="NCBI Taxonomy" id="873533"/>
    <lineage>
        <taxon>Bacteria</taxon>
        <taxon>Pseudomonadati</taxon>
        <taxon>Bacteroidota</taxon>
        <taxon>Bacteroidia</taxon>
        <taxon>Bacteroidales</taxon>
        <taxon>Prevotellaceae</taxon>
        <taxon>Hoylesella</taxon>
    </lineage>
</organism>
<comment type="similarity">
    <text evidence="2">Belongs to the UPF0014 family.</text>
</comment>
<gene>
    <name evidence="7" type="ORF">HMPREF0663_10924</name>
</gene>
<dbReference type="EMBL" id="AEPE02000003">
    <property type="protein sequence ID" value="EFZ37466.1"/>
    <property type="molecule type" value="Genomic_DNA"/>
</dbReference>